<sequence length="225" mass="25691">MSHFYSQKKIDRRSKESMVQFLNGHFRYNTMNSWNGSTSYAHSIKLHNLGLTSEQLDKAYAVLRTDIWDELAVQIQDFVTQMRGAYTIATNGRSGGYLVLYSSEWKATSYMSYCRSCYQRNYQACGKTEGDNTCGACRSTGEKGRVNYATPPRQLSVSNAGIDAERDFEDWSMEQLRARVNVVEAFDSACDDIRLAFLNMLELDVVEETIMVPEKRYVLQASHAQ</sequence>
<evidence type="ECO:0000313" key="2">
    <source>
        <dbReference type="Proteomes" id="UP000245431"/>
    </source>
</evidence>
<accession>A0A1D3KAJ5</accession>
<keyword evidence="1" id="KW-0614">Plasmid</keyword>
<reference evidence="2" key="1">
    <citation type="submission" date="2016-07" db="EMBL/GenBank/DDBJ databases">
        <authorList>
            <person name="Florea S."/>
            <person name="Webb J.S."/>
            <person name="Jaromczyk J."/>
            <person name="Schardl C.L."/>
        </authorList>
    </citation>
    <scope>NUCLEOTIDE SEQUENCE [LARGE SCALE GENOMIC DNA]</scope>
    <source>
        <strain evidence="2">1YdBTEX2</strain>
        <plasmid evidence="2">Plasmid pve_Plasmid</plasmid>
    </source>
</reference>
<dbReference type="Proteomes" id="UP000245431">
    <property type="component" value="Plasmid PVE_plasmid"/>
</dbReference>
<name>A0A1D3KAJ5_PSEVE</name>
<geneLocation type="plasmid" evidence="2">
    <name>pve_Plasmid</name>
</geneLocation>
<gene>
    <name evidence="1" type="ORF">PVE_P0252</name>
</gene>
<dbReference type="AlphaFoldDB" id="A0A1D3KAJ5"/>
<proteinExistence type="predicted"/>
<protein>
    <submittedName>
        <fullName evidence="1">Cysteine peptidase</fullName>
    </submittedName>
</protein>
<organism evidence="1 2">
    <name type="scientific">Pseudomonas veronii 1YdBTEX2</name>
    <dbReference type="NCBI Taxonomy" id="1295141"/>
    <lineage>
        <taxon>Bacteria</taxon>
        <taxon>Pseudomonadati</taxon>
        <taxon>Pseudomonadota</taxon>
        <taxon>Gammaproteobacteria</taxon>
        <taxon>Pseudomonadales</taxon>
        <taxon>Pseudomonadaceae</taxon>
        <taxon>Pseudomonas</taxon>
    </lineage>
</organism>
<evidence type="ECO:0000313" key="1">
    <source>
        <dbReference type="EMBL" id="SBW85292.1"/>
    </source>
</evidence>
<dbReference type="EMBL" id="LT599585">
    <property type="protein sequence ID" value="SBW85292.1"/>
    <property type="molecule type" value="Genomic_DNA"/>
</dbReference>